<dbReference type="EMBL" id="JACVVK020000312">
    <property type="protein sequence ID" value="KAK7479037.1"/>
    <property type="molecule type" value="Genomic_DNA"/>
</dbReference>
<sequence>MAVLAGHRDRYSLSVICVFLALTSSAAAVYVQGNINTTEDWVYIAQFCYLSSGNLDYELLYPKAFGVEKLLLYYDDIFTNATSGSQNCTERVSFLSYEFNTIIDLSERSFRSRFAGCNVTRIDGDEYYKCEEHIGIRASRPRMWYVALARCELSEEGICHSDGPSGSNVKVTGPSSFLTNGVKRMTLTCETGEVNPVPKFKWKGAVCENGNEDSKCTFSPHPHDDNPPLKPPQLSGYNTTSKIVKPDDSPKCTVEGGKPLVTSVVYSCSNDTLPDEQDVRTEIFVSSSLTLDSSSVQETEVVCKCVAVWDPQPDLYSLSQEDTIYLQMSSEEIPNEHDRQLNSETPSQSAVGANVAPVTVMFLLPPSIEENDAASDKDDDDAHVLNIKMDPGYVSAEDLDIPDVVSSGSESLGPEIHVTPCFTGETSDYAVVGEMTPSQKCVSIKRDPGSGYSEVQIHDPTARADTTGPSAKPCDAAEPPLTNTCDQPVTPVPNCHADNHQFSLERREDSQALRRTVIYRMEQFLLVSVSAEVPPTAVCQPFVTEGDDFTCEYGPSESGVTVSGPASFPADGKKNITLTCTAVDVNPEPIFSWQDPPPVPPKLSGYNKGKPLQPGDSPKCTVTGGKPLVSSVNFSCSEDVCPDQPDIVQDNSVISPLVNASERNTTNKLRCRCTAHWDVEPTLYALTAEDTLEVEASGEQNPHGSDQDGTNGESSAAVAGGTVSAVVAIIVVVVIVVIIVKRKRVKLQKVGTYDDVEDNLPMRPPIGDCRDTNDGEKSEIQVDSGYSTPLDQISGSSSDGSMKKPCPAKWRVVGSGDYSLVEESGAGIGQSPLRVLTKDKHGYSDVEVLGPSPPIDSASATPFEVVNVTPTGASPLGAVPGRKDGFNRQFSSDVHQVRGPDGDFYAQVHKVPKGVSGLPTTGGNAAKMEGKNPEGASEVPPTANKQEKTQAEGDDDGTYDKLHHHGSHPAPHAPEQVYSHINE</sequence>
<dbReference type="InterPro" id="IPR047831">
    <property type="entry name" value="GPR180/TMEM145"/>
</dbReference>
<name>A0ABD0JVM5_9CAEN</name>
<accession>A0ABD0JVM5</accession>
<feature type="region of interest" description="Disordered" evidence="1">
    <location>
        <begin position="913"/>
        <end position="983"/>
    </location>
</feature>
<dbReference type="PROSITE" id="PS50835">
    <property type="entry name" value="IG_LIKE"/>
    <property type="match status" value="1"/>
</dbReference>
<dbReference type="Pfam" id="PF21892">
    <property type="entry name" value="TMEM145_N"/>
    <property type="match status" value="1"/>
</dbReference>
<dbReference type="PANTHER" id="PTHR23252">
    <property type="entry name" value="INTIMAL THICKNESS RECEPTOR-RELATED"/>
    <property type="match status" value="1"/>
</dbReference>
<dbReference type="Proteomes" id="UP001519460">
    <property type="component" value="Unassembled WGS sequence"/>
</dbReference>
<feature type="compositionally biased region" description="Polar residues" evidence="1">
    <location>
        <begin position="698"/>
        <end position="713"/>
    </location>
</feature>
<feature type="compositionally biased region" description="Polar residues" evidence="1">
    <location>
        <begin position="784"/>
        <end position="800"/>
    </location>
</feature>
<evidence type="ECO:0000256" key="3">
    <source>
        <dbReference type="SAM" id="SignalP"/>
    </source>
</evidence>
<feature type="region of interest" description="Disordered" evidence="1">
    <location>
        <begin position="694"/>
        <end position="716"/>
    </location>
</feature>
<keyword evidence="6" id="KW-1185">Reference proteome</keyword>
<evidence type="ECO:0000313" key="6">
    <source>
        <dbReference type="Proteomes" id="UP001519460"/>
    </source>
</evidence>
<gene>
    <name evidence="5" type="ORF">BaRGS_00029707</name>
</gene>
<feature type="transmembrane region" description="Helical" evidence="2">
    <location>
        <begin position="716"/>
        <end position="740"/>
    </location>
</feature>
<proteinExistence type="predicted"/>
<feature type="region of interest" description="Disordered" evidence="1">
    <location>
        <begin position="217"/>
        <end position="239"/>
    </location>
</feature>
<reference evidence="5 6" key="1">
    <citation type="journal article" date="2023" name="Sci. Data">
        <title>Genome assembly of the Korean intertidal mud-creeper Batillaria attramentaria.</title>
        <authorList>
            <person name="Patra A.K."/>
            <person name="Ho P.T."/>
            <person name="Jun S."/>
            <person name="Lee S.J."/>
            <person name="Kim Y."/>
            <person name="Won Y.J."/>
        </authorList>
    </citation>
    <scope>NUCLEOTIDE SEQUENCE [LARGE SCALE GENOMIC DNA]</scope>
    <source>
        <strain evidence="5">Wonlab-2016</strain>
    </source>
</reference>
<keyword evidence="2" id="KW-0472">Membrane</keyword>
<dbReference type="InterPro" id="IPR053880">
    <property type="entry name" value="GPR180-like_N"/>
</dbReference>
<evidence type="ECO:0000313" key="5">
    <source>
        <dbReference type="EMBL" id="KAK7479037.1"/>
    </source>
</evidence>
<feature type="region of interest" description="Disordered" evidence="1">
    <location>
        <begin position="762"/>
        <end position="806"/>
    </location>
</feature>
<organism evidence="5 6">
    <name type="scientific">Batillaria attramentaria</name>
    <dbReference type="NCBI Taxonomy" id="370345"/>
    <lineage>
        <taxon>Eukaryota</taxon>
        <taxon>Metazoa</taxon>
        <taxon>Spiralia</taxon>
        <taxon>Lophotrochozoa</taxon>
        <taxon>Mollusca</taxon>
        <taxon>Gastropoda</taxon>
        <taxon>Caenogastropoda</taxon>
        <taxon>Sorbeoconcha</taxon>
        <taxon>Cerithioidea</taxon>
        <taxon>Batillariidae</taxon>
        <taxon>Batillaria</taxon>
    </lineage>
</organism>
<keyword evidence="3" id="KW-0732">Signal</keyword>
<evidence type="ECO:0000256" key="2">
    <source>
        <dbReference type="SAM" id="Phobius"/>
    </source>
</evidence>
<keyword evidence="2" id="KW-0812">Transmembrane</keyword>
<dbReference type="InterPro" id="IPR007110">
    <property type="entry name" value="Ig-like_dom"/>
</dbReference>
<evidence type="ECO:0000259" key="4">
    <source>
        <dbReference type="PROSITE" id="PS50835"/>
    </source>
</evidence>
<feature type="domain" description="Ig-like" evidence="4">
    <location>
        <begin position="555"/>
        <end position="593"/>
    </location>
</feature>
<keyword evidence="2" id="KW-1133">Transmembrane helix</keyword>
<comment type="caution">
    <text evidence="5">The sequence shown here is derived from an EMBL/GenBank/DDBJ whole genome shotgun (WGS) entry which is preliminary data.</text>
</comment>
<feature type="chain" id="PRO_5044806198" description="Ig-like domain-containing protein" evidence="3">
    <location>
        <begin position="29"/>
        <end position="983"/>
    </location>
</feature>
<evidence type="ECO:0000256" key="1">
    <source>
        <dbReference type="SAM" id="MobiDB-lite"/>
    </source>
</evidence>
<feature type="signal peptide" evidence="3">
    <location>
        <begin position="1"/>
        <end position="28"/>
    </location>
</feature>
<protein>
    <recommendedName>
        <fullName evidence="4">Ig-like domain-containing protein</fullName>
    </recommendedName>
</protein>
<dbReference type="AlphaFoldDB" id="A0ABD0JVM5"/>
<dbReference type="PANTHER" id="PTHR23252:SF24">
    <property type="entry name" value="TRANSMEMBRANE PROTEIN 145"/>
    <property type="match status" value="1"/>
</dbReference>
<feature type="compositionally biased region" description="Basic and acidic residues" evidence="1">
    <location>
        <begin position="768"/>
        <end position="780"/>
    </location>
</feature>